<keyword evidence="4" id="KW-1185">Reference proteome</keyword>
<gene>
    <name evidence="3" type="ORF">A4W93_21750</name>
</gene>
<protein>
    <submittedName>
        <fullName evidence="3">Transposase</fullName>
    </submittedName>
</protein>
<dbReference type="KEGG" id="rgu:A4W93_21750"/>
<reference evidence="3 4" key="1">
    <citation type="submission" date="2016-04" db="EMBL/GenBank/DDBJ databases">
        <title>Complete genome sequence of natural rubber-degrading, novel Gram-negative bacterium, Rhizobacter gummiphilus strain NS21.</title>
        <authorList>
            <person name="Tabata M."/>
            <person name="Kasai D."/>
            <person name="Fukuda M."/>
        </authorList>
    </citation>
    <scope>NUCLEOTIDE SEQUENCE [LARGE SCALE GENOMIC DNA]</scope>
    <source>
        <strain evidence="3 4">NS21</strain>
    </source>
</reference>
<dbReference type="InterPro" id="IPR002525">
    <property type="entry name" value="Transp_IS110-like_N"/>
</dbReference>
<feature type="domain" description="Transposase IS116/IS110/IS902 C-terminal" evidence="2">
    <location>
        <begin position="190"/>
        <end position="273"/>
    </location>
</feature>
<dbReference type="InterPro" id="IPR047650">
    <property type="entry name" value="Transpos_IS110"/>
</dbReference>
<dbReference type="OrthoDB" id="9795150at2"/>
<name>A0A1W6LDH8_9BURK</name>
<dbReference type="GO" id="GO:0006313">
    <property type="term" value="P:DNA transposition"/>
    <property type="evidence" value="ECO:0007669"/>
    <property type="project" value="InterPro"/>
</dbReference>
<dbReference type="NCBIfam" id="NF033542">
    <property type="entry name" value="transpos_IS110"/>
    <property type="match status" value="1"/>
</dbReference>
<evidence type="ECO:0000313" key="3">
    <source>
        <dbReference type="EMBL" id="ARN22312.1"/>
    </source>
</evidence>
<dbReference type="RefSeq" id="WP_085752612.1">
    <property type="nucleotide sequence ID" value="NZ_CP015118.1"/>
</dbReference>
<sequence>MNNPDSFLGIDIAKDWLDVAWLSGQTLRIDYTDEAVAGLTERLLADPPSLVVMEATGGLETAVASALAAAGLPVAVVNPRQVRDYAKARGRLAKTDRIDALILAAFAAAIRPQVRELPDEHTRALGELLARRRQLVEMRVQEKLRIQRASALQKASLREHIAWLDERISRLDIDLTHALRTSDAWRDKDDLLKAIPGVGSLTRATLVALRPELGTLTRRQIAALVGVAPFNRDSGKHQGDRVIWGGRAQVRRTLYMAAVSAMRCNPVIRAFYKHLRSQGKPAKVALTACMRKLLVIMNAMLKHHSPWSPELDLQHSC</sequence>
<evidence type="ECO:0000313" key="4">
    <source>
        <dbReference type="Proteomes" id="UP000193427"/>
    </source>
</evidence>
<dbReference type="InterPro" id="IPR003346">
    <property type="entry name" value="Transposase_20"/>
</dbReference>
<accession>A0A1W6LDH8</accession>
<dbReference type="AlphaFoldDB" id="A0A1W6LDH8"/>
<feature type="domain" description="Transposase IS110-like N-terminal" evidence="1">
    <location>
        <begin position="8"/>
        <end position="148"/>
    </location>
</feature>
<proteinExistence type="predicted"/>
<dbReference type="GO" id="GO:0004803">
    <property type="term" value="F:transposase activity"/>
    <property type="evidence" value="ECO:0007669"/>
    <property type="project" value="InterPro"/>
</dbReference>
<organism evidence="3 4">
    <name type="scientific">Piscinibacter gummiphilus</name>
    <dbReference type="NCBI Taxonomy" id="946333"/>
    <lineage>
        <taxon>Bacteria</taxon>
        <taxon>Pseudomonadati</taxon>
        <taxon>Pseudomonadota</taxon>
        <taxon>Betaproteobacteria</taxon>
        <taxon>Burkholderiales</taxon>
        <taxon>Sphaerotilaceae</taxon>
        <taxon>Piscinibacter</taxon>
    </lineage>
</organism>
<dbReference type="Pfam" id="PF01548">
    <property type="entry name" value="DEDD_Tnp_IS110"/>
    <property type="match status" value="1"/>
</dbReference>
<dbReference type="STRING" id="946333.A4W93_21750"/>
<dbReference type="Pfam" id="PF02371">
    <property type="entry name" value="Transposase_20"/>
    <property type="match status" value="1"/>
</dbReference>
<dbReference type="EMBL" id="CP015118">
    <property type="protein sequence ID" value="ARN22312.1"/>
    <property type="molecule type" value="Genomic_DNA"/>
</dbReference>
<dbReference type="PANTHER" id="PTHR33055">
    <property type="entry name" value="TRANSPOSASE FOR INSERTION SEQUENCE ELEMENT IS1111A"/>
    <property type="match status" value="1"/>
</dbReference>
<evidence type="ECO:0000259" key="1">
    <source>
        <dbReference type="Pfam" id="PF01548"/>
    </source>
</evidence>
<evidence type="ECO:0000259" key="2">
    <source>
        <dbReference type="Pfam" id="PF02371"/>
    </source>
</evidence>
<dbReference type="Proteomes" id="UP000193427">
    <property type="component" value="Chromosome"/>
</dbReference>
<dbReference type="GO" id="GO:0003677">
    <property type="term" value="F:DNA binding"/>
    <property type="evidence" value="ECO:0007669"/>
    <property type="project" value="InterPro"/>
</dbReference>
<dbReference type="PANTHER" id="PTHR33055:SF13">
    <property type="entry name" value="TRANSPOSASE"/>
    <property type="match status" value="1"/>
</dbReference>